<dbReference type="GO" id="GO:0005524">
    <property type="term" value="F:ATP binding"/>
    <property type="evidence" value="ECO:0007669"/>
    <property type="project" value="UniProtKB-KW"/>
</dbReference>
<evidence type="ECO:0000256" key="1">
    <source>
        <dbReference type="ARBA" id="ARBA00004202"/>
    </source>
</evidence>
<protein>
    <submittedName>
        <fullName evidence="7">Putative ABC transporter ATP-binding protein YbhF</fullName>
    </submittedName>
</protein>
<evidence type="ECO:0000256" key="2">
    <source>
        <dbReference type="ARBA" id="ARBA00022448"/>
    </source>
</evidence>
<accession>A0A344UV34</accession>
<dbReference type="InterPro" id="IPR003439">
    <property type="entry name" value="ABC_transporter-like_ATP-bd"/>
</dbReference>
<comment type="subcellular location">
    <subcellularLocation>
        <location evidence="1">Cell membrane</location>
        <topology evidence="1">Peripheral membrane protein</topology>
    </subcellularLocation>
</comment>
<sequence length="254" mass="27255">MQPAEPAIDVKALRKQFGAVRAVEDVTFHVSQGEVFGVLGPNGAGKTTTVECLVGAISRDAGKVSVLGVDPCADRKVIRQSVGYQLQSAVLPPLLTVAEVIAMFAALYANPADASGLMNLIGLDDLARRKVRALSGGQRQRLSIAVALVGNPRIAVLDELTTGLDPQARRDTWGLIADIRGRGVTIVLVTHALDEVDQLCDRLVVIDQGRTRFTGTPSELRDRVASETGHALSLEDAYLRLLDDYSTAFDEERV</sequence>
<dbReference type="OrthoDB" id="5193808at2"/>
<dbReference type="InterPro" id="IPR027417">
    <property type="entry name" value="P-loop_NTPase"/>
</dbReference>
<keyword evidence="3" id="KW-0547">Nucleotide-binding</keyword>
<proteinExistence type="predicted"/>
<dbReference type="PANTHER" id="PTHR42711">
    <property type="entry name" value="ABC TRANSPORTER ATP-BINDING PROTEIN"/>
    <property type="match status" value="1"/>
</dbReference>
<evidence type="ECO:0000256" key="5">
    <source>
        <dbReference type="ARBA" id="ARBA00023251"/>
    </source>
</evidence>
<dbReference type="KEGG" id="acij:JS278_01976"/>
<feature type="domain" description="ABC transporter" evidence="6">
    <location>
        <begin position="8"/>
        <end position="233"/>
    </location>
</feature>
<name>A0A344UV34_9ACTN</name>
<organism evidence="7 8">
    <name type="scientific">Acidipropionibacterium virtanenii</name>
    <dbReference type="NCBI Taxonomy" id="2057246"/>
    <lineage>
        <taxon>Bacteria</taxon>
        <taxon>Bacillati</taxon>
        <taxon>Actinomycetota</taxon>
        <taxon>Actinomycetes</taxon>
        <taxon>Propionibacteriales</taxon>
        <taxon>Propionibacteriaceae</taxon>
        <taxon>Acidipropionibacterium</taxon>
    </lineage>
</organism>
<evidence type="ECO:0000256" key="3">
    <source>
        <dbReference type="ARBA" id="ARBA00022741"/>
    </source>
</evidence>
<dbReference type="RefSeq" id="WP_114045030.1">
    <property type="nucleotide sequence ID" value="NZ_CP025198.1"/>
</dbReference>
<dbReference type="EMBL" id="CP025198">
    <property type="protein sequence ID" value="AXE39132.1"/>
    <property type="molecule type" value="Genomic_DNA"/>
</dbReference>
<dbReference type="GO" id="GO:0005886">
    <property type="term" value="C:plasma membrane"/>
    <property type="evidence" value="ECO:0007669"/>
    <property type="project" value="UniProtKB-SubCell"/>
</dbReference>
<dbReference type="PANTHER" id="PTHR42711:SF16">
    <property type="entry name" value="ABC TRANSPORTER ATP-BINDING PROTEIN"/>
    <property type="match status" value="1"/>
</dbReference>
<dbReference type="InterPro" id="IPR003593">
    <property type="entry name" value="AAA+_ATPase"/>
</dbReference>
<dbReference type="SUPFAM" id="SSF52540">
    <property type="entry name" value="P-loop containing nucleoside triphosphate hydrolases"/>
    <property type="match status" value="1"/>
</dbReference>
<reference evidence="7 8" key="1">
    <citation type="submission" date="2017-12" db="EMBL/GenBank/DDBJ databases">
        <title>The whole genome sequence of the Acidipropionibacterium virtanenii sp. nov. type strain JS278.</title>
        <authorList>
            <person name="Laine P."/>
            <person name="Deptula P."/>
            <person name="Varmanen P."/>
            <person name="Auvinen P."/>
        </authorList>
    </citation>
    <scope>NUCLEOTIDE SEQUENCE [LARGE SCALE GENOMIC DNA]</scope>
    <source>
        <strain evidence="7 8">JS278</strain>
    </source>
</reference>
<dbReference type="Proteomes" id="UP000251995">
    <property type="component" value="Chromosome"/>
</dbReference>
<keyword evidence="2" id="KW-0813">Transport</keyword>
<dbReference type="GO" id="GO:0046677">
    <property type="term" value="P:response to antibiotic"/>
    <property type="evidence" value="ECO:0007669"/>
    <property type="project" value="UniProtKB-KW"/>
</dbReference>
<dbReference type="InterPro" id="IPR050763">
    <property type="entry name" value="ABC_transporter_ATP-binding"/>
</dbReference>
<dbReference type="SMART" id="SM00382">
    <property type="entry name" value="AAA"/>
    <property type="match status" value="1"/>
</dbReference>
<keyword evidence="5" id="KW-0046">Antibiotic resistance</keyword>
<evidence type="ECO:0000313" key="8">
    <source>
        <dbReference type="Proteomes" id="UP000251995"/>
    </source>
</evidence>
<dbReference type="PROSITE" id="PS00211">
    <property type="entry name" value="ABC_TRANSPORTER_1"/>
    <property type="match status" value="1"/>
</dbReference>
<dbReference type="Pfam" id="PF00005">
    <property type="entry name" value="ABC_tran"/>
    <property type="match status" value="1"/>
</dbReference>
<evidence type="ECO:0000313" key="7">
    <source>
        <dbReference type="EMBL" id="AXE39132.1"/>
    </source>
</evidence>
<dbReference type="PROSITE" id="PS50893">
    <property type="entry name" value="ABC_TRANSPORTER_2"/>
    <property type="match status" value="1"/>
</dbReference>
<gene>
    <name evidence="7" type="primary">ybhF_1</name>
    <name evidence="7" type="ORF">JS278_01976</name>
</gene>
<dbReference type="Gene3D" id="3.40.50.300">
    <property type="entry name" value="P-loop containing nucleotide triphosphate hydrolases"/>
    <property type="match status" value="1"/>
</dbReference>
<dbReference type="GO" id="GO:0016887">
    <property type="term" value="F:ATP hydrolysis activity"/>
    <property type="evidence" value="ECO:0007669"/>
    <property type="project" value="InterPro"/>
</dbReference>
<dbReference type="AlphaFoldDB" id="A0A344UV34"/>
<evidence type="ECO:0000259" key="6">
    <source>
        <dbReference type="PROSITE" id="PS50893"/>
    </source>
</evidence>
<dbReference type="InterPro" id="IPR017871">
    <property type="entry name" value="ABC_transporter-like_CS"/>
</dbReference>
<keyword evidence="8" id="KW-1185">Reference proteome</keyword>
<keyword evidence="4 7" id="KW-0067">ATP-binding</keyword>
<evidence type="ECO:0000256" key="4">
    <source>
        <dbReference type="ARBA" id="ARBA00022840"/>
    </source>
</evidence>